<protein>
    <recommendedName>
        <fullName evidence="3">ubiquitinyl hydrolase 1</fullName>
        <ecNumber evidence="3">3.4.19.12</ecNumber>
    </recommendedName>
</protein>
<evidence type="ECO:0000256" key="1">
    <source>
        <dbReference type="ARBA" id="ARBA00000707"/>
    </source>
</evidence>
<evidence type="ECO:0000256" key="4">
    <source>
        <dbReference type="ARBA" id="ARBA00022670"/>
    </source>
</evidence>
<dbReference type="PANTHER" id="PTHR24006">
    <property type="entry name" value="UBIQUITIN CARBOXYL-TERMINAL HYDROLASE"/>
    <property type="match status" value="1"/>
</dbReference>
<dbReference type="EC" id="3.4.19.12" evidence="3"/>
<dbReference type="Pfam" id="PF00443">
    <property type="entry name" value="UCH"/>
    <property type="match status" value="1"/>
</dbReference>
<sequence length="834" mass="93667">MKSSLVQKFGSIREKNGGHFRGKSSEPKQDRKARPLSSEGRDGAGSGWFSFFRPDSSKLSEREKDEENARIQEQVDDIARRLRELDPNDKTEREHIRFALLSKYADGNPELAIELLRIQQRSFAGIIEPYNPNVRMVGAENRGGVTCYLDALLFAMYAKLDHYEPMLKTQVPNENVQTLAAFLRLWVNMLRLGKLIHVDLTELIQDALAKCGWEEARYVEQQDTSEAFAFITDQLQLPLLSLQVDMFHQGKTDKDDHKVVQERLLNLAVPPDVDGKGIKLEDCLEEYFNTRVEILRDSLEEKVPQATSLSPEDTIRLVTENEESEASDPRINAARLHHSQLQRALSAMEMSPQTSSGSPSGTRPAPRHRATSIIQRIIVDEQGKPEEASASPADSEALTQRAKQTGSTVVKAVTIPSWMFSRLIPWQHSGTNSAEPQCDADVARQFNQRPVVGICLKRYTMTDNYVPIRHNTYIDIPDTLRLPHFMIVDEQWVERERYGLSSEYKLVLQSVVCHRGTSLHTGHYVSFARVAPKLLTENRRHDADPPPDYEEAQWVRFDDLMEPEDKVTYVDDIREALRQEMPYLLFYQILPVVDITATSTDGSVAEPPSYDDTNTYETVPQTPMLEADAAETLDAISRSTSGYFDTLPLSNGPSLRLSSELGDRPVRLSFDEDPYSGGSFLNVNNSRRHSVTFSEPALATPAVTPDLSAGVTPADDAPSTRISRAAARFTKKDRESKSRPTSQGGEGRISLTISRLGTLMRSSKEPLRDPTEPDEDIVIVGEAAQVEEANGKVKEVGKEHHSHLHRKDRSKGKKEKGKSKDGSDTEAERECVVM</sequence>
<keyword evidence="4" id="KW-0645">Protease</keyword>
<dbReference type="Proteomes" id="UP000275385">
    <property type="component" value="Unassembled WGS sequence"/>
</dbReference>
<keyword evidence="7" id="KW-0788">Thiol protease</keyword>
<dbReference type="OrthoDB" id="6287070at2759"/>
<proteinExistence type="inferred from homology"/>
<dbReference type="GO" id="GO:0006508">
    <property type="term" value="P:proteolysis"/>
    <property type="evidence" value="ECO:0007669"/>
    <property type="project" value="UniProtKB-KW"/>
</dbReference>
<keyword evidence="6" id="KW-0378">Hydrolase</keyword>
<dbReference type="Gene3D" id="3.90.70.10">
    <property type="entry name" value="Cysteine proteinases"/>
    <property type="match status" value="2"/>
</dbReference>
<dbReference type="InterPro" id="IPR028889">
    <property type="entry name" value="USP"/>
</dbReference>
<feature type="region of interest" description="Disordered" evidence="8">
    <location>
        <begin position="382"/>
        <end position="406"/>
    </location>
</feature>
<evidence type="ECO:0000256" key="6">
    <source>
        <dbReference type="ARBA" id="ARBA00022801"/>
    </source>
</evidence>
<feature type="domain" description="USP" evidence="9">
    <location>
        <begin position="137"/>
        <end position="590"/>
    </location>
</feature>
<evidence type="ECO:0000259" key="9">
    <source>
        <dbReference type="PROSITE" id="PS50235"/>
    </source>
</evidence>
<organism evidence="10 11">
    <name type="scientific">Coniochaeta pulveracea</name>
    <dbReference type="NCBI Taxonomy" id="177199"/>
    <lineage>
        <taxon>Eukaryota</taxon>
        <taxon>Fungi</taxon>
        <taxon>Dikarya</taxon>
        <taxon>Ascomycota</taxon>
        <taxon>Pezizomycotina</taxon>
        <taxon>Sordariomycetes</taxon>
        <taxon>Sordariomycetidae</taxon>
        <taxon>Coniochaetales</taxon>
        <taxon>Coniochaetaceae</taxon>
        <taxon>Coniochaeta</taxon>
    </lineage>
</organism>
<feature type="compositionally biased region" description="Basic residues" evidence="8">
    <location>
        <begin position="800"/>
        <end position="817"/>
    </location>
</feature>
<evidence type="ECO:0000256" key="2">
    <source>
        <dbReference type="ARBA" id="ARBA00009085"/>
    </source>
</evidence>
<comment type="catalytic activity">
    <reaction evidence="1">
        <text>Thiol-dependent hydrolysis of ester, thioester, amide, peptide and isopeptide bonds formed by the C-terminal Gly of ubiquitin (a 76-residue protein attached to proteins as an intracellular targeting signal).</text>
        <dbReference type="EC" id="3.4.19.12"/>
    </reaction>
</comment>
<dbReference type="SUPFAM" id="SSF54001">
    <property type="entry name" value="Cysteine proteinases"/>
    <property type="match status" value="1"/>
</dbReference>
<feature type="region of interest" description="Disordered" evidence="8">
    <location>
        <begin position="788"/>
        <end position="834"/>
    </location>
</feature>
<accession>A0A420Y2F4</accession>
<comment type="caution">
    <text evidence="10">The sequence shown here is derived from an EMBL/GenBank/DDBJ whole genome shotgun (WGS) entry which is preliminary data.</text>
</comment>
<dbReference type="InterPro" id="IPR001394">
    <property type="entry name" value="Peptidase_C19_UCH"/>
</dbReference>
<keyword evidence="11" id="KW-1185">Reference proteome</keyword>
<feature type="compositionally biased region" description="Basic and acidic residues" evidence="8">
    <location>
        <begin position="789"/>
        <end position="799"/>
    </location>
</feature>
<dbReference type="InterPro" id="IPR038765">
    <property type="entry name" value="Papain-like_cys_pep_sf"/>
</dbReference>
<dbReference type="CDD" id="cd02670">
    <property type="entry name" value="Peptidase_C19N"/>
    <property type="match status" value="1"/>
</dbReference>
<evidence type="ECO:0000256" key="7">
    <source>
        <dbReference type="ARBA" id="ARBA00022807"/>
    </source>
</evidence>
<reference evidence="10 11" key="1">
    <citation type="submission" date="2018-08" db="EMBL/GenBank/DDBJ databases">
        <title>Draft genome of the lignicolous fungus Coniochaeta pulveracea.</title>
        <authorList>
            <person name="Borstlap C.J."/>
            <person name="De Witt R.N."/>
            <person name="Botha A."/>
            <person name="Volschenk H."/>
        </authorList>
    </citation>
    <scope>NUCLEOTIDE SEQUENCE [LARGE SCALE GENOMIC DNA]</scope>
    <source>
        <strain evidence="10 11">CAB683</strain>
    </source>
</reference>
<feature type="region of interest" description="Disordered" evidence="8">
    <location>
        <begin position="703"/>
        <end position="750"/>
    </location>
</feature>
<dbReference type="GO" id="GO:0004843">
    <property type="term" value="F:cysteine-type deubiquitinase activity"/>
    <property type="evidence" value="ECO:0007669"/>
    <property type="project" value="UniProtKB-EC"/>
</dbReference>
<evidence type="ECO:0000313" key="11">
    <source>
        <dbReference type="Proteomes" id="UP000275385"/>
    </source>
</evidence>
<feature type="compositionally biased region" description="Low complexity" evidence="8">
    <location>
        <begin position="388"/>
        <end position="397"/>
    </location>
</feature>
<dbReference type="EMBL" id="QVQW01000062">
    <property type="protein sequence ID" value="RKU42055.1"/>
    <property type="molecule type" value="Genomic_DNA"/>
</dbReference>
<feature type="compositionally biased region" description="Basic and acidic residues" evidence="8">
    <location>
        <begin position="11"/>
        <end position="33"/>
    </location>
</feature>
<evidence type="ECO:0000313" key="10">
    <source>
        <dbReference type="EMBL" id="RKU42055.1"/>
    </source>
</evidence>
<dbReference type="STRING" id="177199.A0A420Y2F4"/>
<name>A0A420Y2F4_9PEZI</name>
<dbReference type="GO" id="GO:0005829">
    <property type="term" value="C:cytosol"/>
    <property type="evidence" value="ECO:0007669"/>
    <property type="project" value="TreeGrafter"/>
</dbReference>
<feature type="compositionally biased region" description="Basic and acidic residues" evidence="8">
    <location>
        <begin position="818"/>
        <end position="834"/>
    </location>
</feature>
<evidence type="ECO:0000256" key="5">
    <source>
        <dbReference type="ARBA" id="ARBA00022786"/>
    </source>
</evidence>
<dbReference type="AlphaFoldDB" id="A0A420Y2F4"/>
<dbReference type="InterPro" id="IPR050164">
    <property type="entry name" value="Peptidase_C19"/>
</dbReference>
<keyword evidence="5" id="KW-0833">Ubl conjugation pathway</keyword>
<feature type="compositionally biased region" description="Low complexity" evidence="8">
    <location>
        <begin position="351"/>
        <end position="362"/>
    </location>
</feature>
<feature type="region of interest" description="Disordered" evidence="8">
    <location>
        <begin position="301"/>
        <end position="368"/>
    </location>
</feature>
<gene>
    <name evidence="10" type="ORF">DL546_002509</name>
</gene>
<evidence type="ECO:0000256" key="3">
    <source>
        <dbReference type="ARBA" id="ARBA00012759"/>
    </source>
</evidence>
<dbReference type="PROSITE" id="PS50235">
    <property type="entry name" value="USP_3"/>
    <property type="match status" value="1"/>
</dbReference>
<dbReference type="GO" id="GO:0005634">
    <property type="term" value="C:nucleus"/>
    <property type="evidence" value="ECO:0007669"/>
    <property type="project" value="UniProtKB-SubCell"/>
</dbReference>
<dbReference type="GO" id="GO:0016579">
    <property type="term" value="P:protein deubiquitination"/>
    <property type="evidence" value="ECO:0007669"/>
    <property type="project" value="InterPro"/>
</dbReference>
<feature type="region of interest" description="Disordered" evidence="8">
    <location>
        <begin position="1"/>
        <end position="54"/>
    </location>
</feature>
<dbReference type="PANTHER" id="PTHR24006:SF722">
    <property type="entry name" value="UBIQUITIN CARBOXYL-TERMINAL HYDROLASE 48"/>
    <property type="match status" value="1"/>
</dbReference>
<evidence type="ECO:0000256" key="8">
    <source>
        <dbReference type="SAM" id="MobiDB-lite"/>
    </source>
</evidence>
<comment type="similarity">
    <text evidence="2">Belongs to the peptidase C19 family.</text>
</comment>